<reference evidence="14" key="1">
    <citation type="submission" date="2023-03" db="EMBL/GenBank/DDBJ databases">
        <title>Mesosutterella sp. nov. isolated from porcine feces.</title>
        <authorList>
            <person name="Yu S."/>
        </authorList>
    </citation>
    <scope>NUCLEOTIDE SEQUENCE</scope>
    <source>
        <strain evidence="14">AGMB02718</strain>
    </source>
</reference>
<dbReference type="Gene3D" id="3.10.150.10">
    <property type="entry name" value="DNA Polymerase III, subunit A, domain 2"/>
    <property type="match status" value="1"/>
</dbReference>
<keyword evidence="5 10" id="KW-0808">Transferase</keyword>
<feature type="domain" description="DNA polymerase III beta sliding clamp C-terminal" evidence="13">
    <location>
        <begin position="263"/>
        <end position="382"/>
    </location>
</feature>
<gene>
    <name evidence="14" type="primary">dnaN</name>
    <name evidence="14" type="ORF">MUN46_002595</name>
</gene>
<keyword evidence="7 10" id="KW-0235">DNA replication</keyword>
<dbReference type="Proteomes" id="UP001165481">
    <property type="component" value="Unassembled WGS sequence"/>
</dbReference>
<evidence type="ECO:0000256" key="5">
    <source>
        <dbReference type="ARBA" id="ARBA00022679"/>
    </source>
</evidence>
<comment type="function">
    <text evidence="10">Confers DNA tethering and processivity to DNA polymerases and other proteins. Acts as a clamp, forming a ring around DNA (a reaction catalyzed by the clamp-loading complex) which diffuses in an ATP-independent manner freely and bidirectionally along dsDNA. Initially characterized for its ability to contact the catalytic subunit of DNA polymerase III (Pol III), a complex, multichain enzyme responsible for most of the replicative synthesis in bacteria; Pol III exhibits 3'-5' exonuclease proofreading activity. The beta chain is required for initiation of replication as well as for processivity of DNA replication.</text>
</comment>
<dbReference type="Gene3D" id="3.70.10.10">
    <property type="match status" value="1"/>
</dbReference>
<keyword evidence="8 10" id="KW-0239">DNA-directed DNA polymerase</keyword>
<evidence type="ECO:0000313" key="15">
    <source>
        <dbReference type="Proteomes" id="UP001165481"/>
    </source>
</evidence>
<sequence>MQVIKGPREALLKPLTIVGGIIENHQTMNILSNVLIKKNGTDVSFTGTDLEILIRTHNSNGVDGGDPVAFTVSARKALDLFKVLPDTEVTLSLGAPKKSIGAEGSNQISRKLEVKTTSSRFALQTLPAEDYPDFPQAEFESKVVVPATQFKYLLSMVHYAMAVQDIRFYLNAMRLIVKNGTMSAVATDGRRLAYCEIKLEGADGSAEMSATIPRKTVSELKRLVPDTDTPVTIEIAPNQARFTFEDVEVITKLVEGKYPDFERVIPTNNDKQFLVNREELLGALHRTAVLASDKFKGVRLLLTPGLLSIQTSNSEQEEGNDDIAVDYQGEPLDIGFNVNFMSDVLSNLKNDKVKISLSGPQSPALITMPDSDSFKYVLMPMRL</sequence>
<accession>A0ABT7IKE1</accession>
<dbReference type="EMBL" id="JAKZJU020000001">
    <property type="protein sequence ID" value="MDL2058837.1"/>
    <property type="molecule type" value="Genomic_DNA"/>
</dbReference>
<comment type="similarity">
    <text evidence="2 10">Belongs to the beta sliding clamp family.</text>
</comment>
<evidence type="ECO:0000259" key="12">
    <source>
        <dbReference type="Pfam" id="PF02767"/>
    </source>
</evidence>
<dbReference type="SUPFAM" id="SSF55979">
    <property type="entry name" value="DNA clamp"/>
    <property type="match status" value="3"/>
</dbReference>
<dbReference type="RefSeq" id="WP_243377590.1">
    <property type="nucleotide sequence ID" value="NZ_JAKZJU020000001.1"/>
</dbReference>
<feature type="domain" description="DNA polymerase III beta sliding clamp N-terminal" evidence="11">
    <location>
        <begin position="8"/>
        <end position="134"/>
    </location>
</feature>
<dbReference type="InterPro" id="IPR046938">
    <property type="entry name" value="DNA_clamp_sf"/>
</dbReference>
<dbReference type="GO" id="GO:0003887">
    <property type="term" value="F:DNA-directed DNA polymerase activity"/>
    <property type="evidence" value="ECO:0007669"/>
    <property type="project" value="UniProtKB-EC"/>
</dbReference>
<dbReference type="NCBIfam" id="TIGR00663">
    <property type="entry name" value="dnan"/>
    <property type="match status" value="1"/>
</dbReference>
<keyword evidence="9" id="KW-0238">DNA-binding</keyword>
<evidence type="ECO:0000256" key="3">
    <source>
        <dbReference type="ARBA" id="ARBA00021035"/>
    </source>
</evidence>
<dbReference type="InterPro" id="IPR001001">
    <property type="entry name" value="DNA_polIII_beta"/>
</dbReference>
<evidence type="ECO:0000259" key="11">
    <source>
        <dbReference type="Pfam" id="PF00712"/>
    </source>
</evidence>
<keyword evidence="4 10" id="KW-0963">Cytoplasm</keyword>
<dbReference type="SMART" id="SM00480">
    <property type="entry name" value="POL3Bc"/>
    <property type="match status" value="1"/>
</dbReference>
<dbReference type="CDD" id="cd00140">
    <property type="entry name" value="beta_clamp"/>
    <property type="match status" value="1"/>
</dbReference>
<evidence type="ECO:0000256" key="1">
    <source>
        <dbReference type="ARBA" id="ARBA00004496"/>
    </source>
</evidence>
<comment type="caution">
    <text evidence="14">The sequence shown here is derived from an EMBL/GenBank/DDBJ whole genome shotgun (WGS) entry which is preliminary data.</text>
</comment>
<comment type="subunit">
    <text evidence="10">Forms a ring-shaped head-to-tail homodimer around DNA.</text>
</comment>
<dbReference type="PANTHER" id="PTHR30478:SF0">
    <property type="entry name" value="BETA SLIDING CLAMP"/>
    <property type="match status" value="1"/>
</dbReference>
<feature type="domain" description="DNA polymerase III beta sliding clamp central" evidence="12">
    <location>
        <begin position="145"/>
        <end position="260"/>
    </location>
</feature>
<dbReference type="InterPro" id="IPR022637">
    <property type="entry name" value="DNA_polIII_beta_cen"/>
</dbReference>
<dbReference type="Pfam" id="PF02768">
    <property type="entry name" value="DNA_pol3_beta_3"/>
    <property type="match status" value="1"/>
</dbReference>
<comment type="subcellular location">
    <subcellularLocation>
        <location evidence="1 10">Cytoplasm</location>
    </subcellularLocation>
</comment>
<proteinExistence type="inferred from homology"/>
<dbReference type="PANTHER" id="PTHR30478">
    <property type="entry name" value="DNA POLYMERASE III SUBUNIT BETA"/>
    <property type="match status" value="1"/>
</dbReference>
<name>A0ABT7IKE1_9BURK</name>
<dbReference type="PIRSF" id="PIRSF000804">
    <property type="entry name" value="DNA_pol_III_b"/>
    <property type="match status" value="1"/>
</dbReference>
<evidence type="ECO:0000256" key="2">
    <source>
        <dbReference type="ARBA" id="ARBA00010752"/>
    </source>
</evidence>
<evidence type="ECO:0000256" key="6">
    <source>
        <dbReference type="ARBA" id="ARBA00022695"/>
    </source>
</evidence>
<organism evidence="14 15">
    <name type="scientific">Mesosutterella faecium</name>
    <dbReference type="NCBI Taxonomy" id="2925194"/>
    <lineage>
        <taxon>Bacteria</taxon>
        <taxon>Pseudomonadati</taxon>
        <taxon>Pseudomonadota</taxon>
        <taxon>Betaproteobacteria</taxon>
        <taxon>Burkholderiales</taxon>
        <taxon>Sutterellaceae</taxon>
        <taxon>Mesosutterella</taxon>
    </lineage>
</organism>
<dbReference type="InterPro" id="IPR022635">
    <property type="entry name" value="DNA_polIII_beta_C"/>
</dbReference>
<dbReference type="Pfam" id="PF00712">
    <property type="entry name" value="DNA_pol3_beta"/>
    <property type="match status" value="1"/>
</dbReference>
<evidence type="ECO:0000256" key="8">
    <source>
        <dbReference type="ARBA" id="ARBA00022932"/>
    </source>
</evidence>
<dbReference type="Pfam" id="PF02767">
    <property type="entry name" value="DNA_pol3_beta_2"/>
    <property type="match status" value="1"/>
</dbReference>
<keyword evidence="15" id="KW-1185">Reference proteome</keyword>
<evidence type="ECO:0000256" key="9">
    <source>
        <dbReference type="ARBA" id="ARBA00023125"/>
    </source>
</evidence>
<evidence type="ECO:0000256" key="4">
    <source>
        <dbReference type="ARBA" id="ARBA00022490"/>
    </source>
</evidence>
<dbReference type="InterPro" id="IPR022634">
    <property type="entry name" value="DNA_polIII_beta_N"/>
</dbReference>
<evidence type="ECO:0000313" key="14">
    <source>
        <dbReference type="EMBL" id="MDL2058837.1"/>
    </source>
</evidence>
<evidence type="ECO:0000256" key="10">
    <source>
        <dbReference type="PIRNR" id="PIRNR000804"/>
    </source>
</evidence>
<protein>
    <recommendedName>
        <fullName evidence="3 10">Beta sliding clamp</fullName>
    </recommendedName>
</protein>
<evidence type="ECO:0000259" key="13">
    <source>
        <dbReference type="Pfam" id="PF02768"/>
    </source>
</evidence>
<evidence type="ECO:0000256" key="7">
    <source>
        <dbReference type="ARBA" id="ARBA00022705"/>
    </source>
</evidence>
<keyword evidence="6 10" id="KW-0548">Nucleotidyltransferase</keyword>